<keyword evidence="4" id="KW-0479">Metal-binding</keyword>
<dbReference type="Gene3D" id="2.60.40.2300">
    <property type="entry name" value="Neutral/alkaline non-lysosomal ceramidase, C-terminal domain"/>
    <property type="match status" value="1"/>
</dbReference>
<keyword evidence="5" id="KW-0746">Sphingolipid metabolism</keyword>
<keyword evidence="5" id="KW-0443">Lipid metabolism</keyword>
<evidence type="ECO:0000313" key="9">
    <source>
        <dbReference type="EMBL" id="QUH30448.1"/>
    </source>
</evidence>
<feature type="binding site" evidence="4">
    <location>
        <position position="126"/>
    </location>
    <ligand>
        <name>Zn(2+)</name>
        <dbReference type="ChEBI" id="CHEBI:29105"/>
    </ligand>
</feature>
<comment type="cofactor">
    <cofactor evidence="4">
        <name>Zn(2+)</name>
        <dbReference type="ChEBI" id="CHEBI:29105"/>
    </cofactor>
    <text evidence="4">Binds 1 zinc ion per subunit.</text>
</comment>
<evidence type="ECO:0000256" key="5">
    <source>
        <dbReference type="RuleBase" id="RU366019"/>
    </source>
</evidence>
<feature type="active site" description="Nucleophile" evidence="3">
    <location>
        <position position="285"/>
    </location>
</feature>
<comment type="similarity">
    <text evidence="1 5">Belongs to the neutral ceramidase family.</text>
</comment>
<feature type="binding site" evidence="4">
    <location>
        <position position="516"/>
    </location>
    <ligand>
        <name>Zn(2+)</name>
        <dbReference type="ChEBI" id="CHEBI:29105"/>
    </ligand>
</feature>
<dbReference type="RefSeq" id="WP_212690614.1">
    <property type="nucleotide sequence ID" value="NZ_CP058561.1"/>
</dbReference>
<evidence type="ECO:0000259" key="8">
    <source>
        <dbReference type="Pfam" id="PF17048"/>
    </source>
</evidence>
<evidence type="ECO:0000256" key="6">
    <source>
        <dbReference type="SAM" id="SignalP"/>
    </source>
</evidence>
<dbReference type="GO" id="GO:0046872">
    <property type="term" value="F:metal ion binding"/>
    <property type="evidence" value="ECO:0007669"/>
    <property type="project" value="UniProtKB-KW"/>
</dbReference>
<dbReference type="GO" id="GO:0016020">
    <property type="term" value="C:membrane"/>
    <property type="evidence" value="ECO:0007669"/>
    <property type="project" value="GOC"/>
</dbReference>
<dbReference type="InterPro" id="IPR006823">
    <property type="entry name" value="Ceramidase_alk"/>
</dbReference>
<evidence type="ECO:0000313" key="10">
    <source>
        <dbReference type="Proteomes" id="UP000677305"/>
    </source>
</evidence>
<keyword evidence="10" id="KW-1185">Reference proteome</keyword>
<feature type="binding site" evidence="4">
    <location>
        <position position="235"/>
    </location>
    <ligand>
        <name>Zn(2+)</name>
        <dbReference type="ChEBI" id="CHEBI:29105"/>
    </ligand>
</feature>
<protein>
    <recommendedName>
        <fullName evidence="5">Neutral ceramidase</fullName>
        <ecNumber evidence="5">3.5.1.23</ecNumber>
    </recommendedName>
</protein>
<gene>
    <name evidence="9" type="ORF">HYG85_16655</name>
</gene>
<dbReference type="InterPro" id="IPR031329">
    <property type="entry name" value="NEUT/ALK_ceramidase_N"/>
</dbReference>
<dbReference type="PANTHER" id="PTHR12670">
    <property type="entry name" value="CERAMIDASE"/>
    <property type="match status" value="1"/>
</dbReference>
<dbReference type="GO" id="GO:0005576">
    <property type="term" value="C:extracellular region"/>
    <property type="evidence" value="ECO:0007669"/>
    <property type="project" value="TreeGrafter"/>
</dbReference>
<feature type="signal peptide" evidence="6">
    <location>
        <begin position="1"/>
        <end position="28"/>
    </location>
</feature>
<dbReference type="AlphaFoldDB" id="A0A8J8MCU2"/>
<evidence type="ECO:0000256" key="1">
    <source>
        <dbReference type="ARBA" id="ARBA00009835"/>
    </source>
</evidence>
<evidence type="ECO:0000256" key="3">
    <source>
        <dbReference type="PIRSR" id="PIRSR606823-1"/>
    </source>
</evidence>
<dbReference type="PANTHER" id="PTHR12670:SF1">
    <property type="entry name" value="NEUTRAL CERAMIDASE"/>
    <property type="match status" value="1"/>
</dbReference>
<feature type="domain" description="Neutral/alkaline non-lysosomal ceramidase C-terminal" evidence="8">
    <location>
        <begin position="549"/>
        <end position="708"/>
    </location>
</feature>
<feature type="chain" id="PRO_5035186641" description="Neutral ceramidase" evidence="6">
    <location>
        <begin position="29"/>
        <end position="709"/>
    </location>
</feature>
<dbReference type="KEGG" id="vgu:HYG85_16655"/>
<dbReference type="EMBL" id="CP058561">
    <property type="protein sequence ID" value="QUH30448.1"/>
    <property type="molecule type" value="Genomic_DNA"/>
</dbReference>
<keyword evidence="4" id="KW-0862">Zinc</keyword>
<dbReference type="GO" id="GO:0042759">
    <property type="term" value="P:long-chain fatty acid biosynthetic process"/>
    <property type="evidence" value="ECO:0007669"/>
    <property type="project" value="TreeGrafter"/>
</dbReference>
<dbReference type="Pfam" id="PF17048">
    <property type="entry name" value="Ceramidse_alk_C"/>
    <property type="match status" value="1"/>
</dbReference>
<organism evidence="9 10">
    <name type="scientific">Vallitalea guaymasensis</name>
    <dbReference type="NCBI Taxonomy" id="1185412"/>
    <lineage>
        <taxon>Bacteria</taxon>
        <taxon>Bacillati</taxon>
        <taxon>Bacillota</taxon>
        <taxon>Clostridia</taxon>
        <taxon>Lachnospirales</taxon>
        <taxon>Vallitaleaceae</taxon>
        <taxon>Vallitalea</taxon>
    </lineage>
</organism>
<dbReference type="InterPro" id="IPR038445">
    <property type="entry name" value="NCDase_C_sf"/>
</dbReference>
<dbReference type="EC" id="3.5.1.23" evidence="5"/>
<feature type="binding site" evidence="4">
    <location>
        <position position="477"/>
    </location>
    <ligand>
        <name>Zn(2+)</name>
        <dbReference type="ChEBI" id="CHEBI:29105"/>
    </ligand>
</feature>
<dbReference type="Proteomes" id="UP000677305">
    <property type="component" value="Chromosome"/>
</dbReference>
<accession>A0A8J8MCU2</accession>
<proteinExistence type="inferred from homology"/>
<reference evidence="9 10" key="1">
    <citation type="submission" date="2020-07" db="EMBL/GenBank/DDBJ databases">
        <title>Vallitalea guaymasensis genome.</title>
        <authorList>
            <person name="Postec A."/>
        </authorList>
    </citation>
    <scope>NUCLEOTIDE SEQUENCE [LARGE SCALE GENOMIC DNA]</scope>
    <source>
        <strain evidence="9 10">Ra1766G1</strain>
    </source>
</reference>
<feature type="domain" description="Neutral/alkaline non-lysosomal ceramidase N-terminal" evidence="7">
    <location>
        <begin position="34"/>
        <end position="545"/>
    </location>
</feature>
<evidence type="ECO:0000259" key="7">
    <source>
        <dbReference type="Pfam" id="PF04734"/>
    </source>
</evidence>
<evidence type="ECO:0000256" key="4">
    <source>
        <dbReference type="PIRSR" id="PIRSR606823-2"/>
    </source>
</evidence>
<evidence type="ECO:0000256" key="2">
    <source>
        <dbReference type="ARBA" id="ARBA00022801"/>
    </source>
</evidence>
<name>A0A8J8MCU2_9FIRM</name>
<dbReference type="GO" id="GO:0046514">
    <property type="term" value="P:ceramide catabolic process"/>
    <property type="evidence" value="ECO:0007669"/>
    <property type="project" value="InterPro"/>
</dbReference>
<dbReference type="GO" id="GO:0017040">
    <property type="term" value="F:N-acylsphingosine amidohydrolase activity"/>
    <property type="evidence" value="ECO:0007669"/>
    <property type="project" value="UniProtKB-UniRule"/>
</dbReference>
<keyword evidence="6" id="KW-0732">Signal</keyword>
<dbReference type="GO" id="GO:0046512">
    <property type="term" value="P:sphingosine biosynthetic process"/>
    <property type="evidence" value="ECO:0007669"/>
    <property type="project" value="TreeGrafter"/>
</dbReference>
<dbReference type="Pfam" id="PF04734">
    <property type="entry name" value="Ceramidase_alk"/>
    <property type="match status" value="1"/>
</dbReference>
<dbReference type="InterPro" id="IPR031331">
    <property type="entry name" value="NEUT/ALK_ceramidase_C"/>
</dbReference>
<comment type="catalytic activity">
    <reaction evidence="5">
        <text>an N-acylsphing-4-enine + H2O = sphing-4-enine + a fatty acid</text>
        <dbReference type="Rhea" id="RHEA:20856"/>
        <dbReference type="ChEBI" id="CHEBI:15377"/>
        <dbReference type="ChEBI" id="CHEBI:28868"/>
        <dbReference type="ChEBI" id="CHEBI:52639"/>
        <dbReference type="ChEBI" id="CHEBI:57756"/>
        <dbReference type="EC" id="3.5.1.23"/>
    </reaction>
</comment>
<sequence length="709" mass="79797">MLRGFRKFLCLLCAISLLAIPTRNVTYAQDNANFYVGTGIYDITGPAAEVVMMGYASNEQITEGIHLRLRSRAFIVADNTDNKRTVFVSADLGQLFQGVKQGVMRKLQETYGDLYRDENVMLSATHTHCGPAGHSHYALYNISAYGYIEENYDCIVDGVYNSIVRAHNNLETGYIEINSSTLNGTSINRSIVAYNNNDEDERNIFTDDIDRDMVMLNFKNSNGDLLGIINWFPIHPTSMGNTNHYISSDNKGYASYLYEKTMGTDYMADKTFVAAFAQSDCGDVSPNIHGGELGYGDNDFESTKFAGEQQYLKGLELSNSANTIVSGNIDYRHKYIDFSNISVAPEYTSYKCNSELPNEITESDHKLTYDAAIGYSFACGAEDGPSNIDMFHEGMTADDYPIDEGCNLVKTAQHFLNIIPEINTVNGLKYPELWEQHYPKPILFATGKGEPYPWTPEILPIQIMKIGQLILVAVPAEFTSMSGRRLKRIVKQTMDKDSNIDHTVVLAGLSNAYSGYVATQEEYDVQHYEGASTHFGKWTLPSYLQEFHKITNDMKNNVATEPGPTPRDLKDEQMCFQTGVVLDNVPIGKDFGEVEEDVNSSYNIGDDVSVSFWTGHPKNDLKTQSTYLEVQKRVDNQWVTIANDWDWETKYRWIRKDPVWGSSLAKVEWTIPNDTLPGTYRILHHGAYKNGWTGDIIHFDGLSSEFQIN</sequence>
<keyword evidence="2 5" id="KW-0378">Hydrolase</keyword>